<dbReference type="EMBL" id="QGNW01001565">
    <property type="protein sequence ID" value="RVW36714.1"/>
    <property type="molecule type" value="Genomic_DNA"/>
</dbReference>
<sequence>MLHPQELHSSPFLSSLEIWVSPKLTSLKVASLTCLKALKLLGVKEELLPGMFITASSLESLSIAVVDDMRTLPDELLPTCFHPPNSQHLELPQFYSIPTLDRQILLTQNA</sequence>
<dbReference type="Proteomes" id="UP000288805">
    <property type="component" value="Unassembled WGS sequence"/>
</dbReference>
<protein>
    <submittedName>
        <fullName evidence="1">Uncharacterized protein</fullName>
    </submittedName>
</protein>
<evidence type="ECO:0000313" key="1">
    <source>
        <dbReference type="EMBL" id="RVW36714.1"/>
    </source>
</evidence>
<dbReference type="AlphaFoldDB" id="A0A438DMQ2"/>
<reference evidence="1 2" key="1">
    <citation type="journal article" date="2018" name="PLoS Genet.">
        <title>Population sequencing reveals clonal diversity and ancestral inbreeding in the grapevine cultivar Chardonnay.</title>
        <authorList>
            <person name="Roach M.J."/>
            <person name="Johnson D.L."/>
            <person name="Bohlmann J."/>
            <person name="van Vuuren H.J."/>
            <person name="Jones S.J."/>
            <person name="Pretorius I.S."/>
            <person name="Schmidt S.A."/>
            <person name="Borneman A.R."/>
        </authorList>
    </citation>
    <scope>NUCLEOTIDE SEQUENCE [LARGE SCALE GENOMIC DNA]</scope>
    <source>
        <strain evidence="2">cv. Chardonnay</strain>
        <tissue evidence="1">Leaf</tissue>
    </source>
</reference>
<name>A0A438DMQ2_VITVI</name>
<accession>A0A438DMQ2</accession>
<dbReference type="OrthoDB" id="1689146at2759"/>
<evidence type="ECO:0000313" key="2">
    <source>
        <dbReference type="Proteomes" id="UP000288805"/>
    </source>
</evidence>
<comment type="caution">
    <text evidence="1">The sequence shown here is derived from an EMBL/GenBank/DDBJ whole genome shotgun (WGS) entry which is preliminary data.</text>
</comment>
<proteinExistence type="predicted"/>
<gene>
    <name evidence="1" type="ORF">CK203_099207</name>
</gene>
<organism evidence="1 2">
    <name type="scientific">Vitis vinifera</name>
    <name type="common">Grape</name>
    <dbReference type="NCBI Taxonomy" id="29760"/>
    <lineage>
        <taxon>Eukaryota</taxon>
        <taxon>Viridiplantae</taxon>
        <taxon>Streptophyta</taxon>
        <taxon>Embryophyta</taxon>
        <taxon>Tracheophyta</taxon>
        <taxon>Spermatophyta</taxon>
        <taxon>Magnoliopsida</taxon>
        <taxon>eudicotyledons</taxon>
        <taxon>Gunneridae</taxon>
        <taxon>Pentapetalae</taxon>
        <taxon>rosids</taxon>
        <taxon>Vitales</taxon>
        <taxon>Vitaceae</taxon>
        <taxon>Viteae</taxon>
        <taxon>Vitis</taxon>
    </lineage>
</organism>